<dbReference type="Pfam" id="PF02661">
    <property type="entry name" value="Fic"/>
    <property type="match status" value="1"/>
</dbReference>
<sequence length="400" mass="43354">MTSEAWPALSWEPLPWQPAAQATWGVRAASQASPTTYRAAVVPRIRGLHPVVSRDVAALAEEAGRELSCFDAEQGQRIASFAPVLLRLEAASSSQIENLTASARAIFSAELGVTRSGNAVEIAANTHALRAALDLAEEMTADSIRRMHRVLMQAQPRHTPGRWRDEAVWIGSRSDSPVGAAYVAPRHERVPELMEDLTAFIAEDDAAAVVSVAVAHAQFETIHPFTDGNGRTGRALAQAMLRHRGVTRNVAVPVSAGLLADVEGYHAALDAYRAGDLDPIVRQLSLAALRAVANGRRLVEEIDEIRAGWDERLTVRKSSKAWPLLDVLTRRPVLTSAAAAEELGVRQPNVYPPLRTLTEAGILQSKSEHRLGLFWRSDEVLAAIDAFAERATCAFKALST</sequence>
<comment type="caution">
    <text evidence="4">The sequence shown here is derived from an EMBL/GenBank/DDBJ whole genome shotgun (WGS) entry which is preliminary data.</text>
</comment>
<feature type="binding site" evidence="2">
    <location>
        <begin position="227"/>
        <end position="234"/>
    </location>
    <ligand>
        <name>ATP</name>
        <dbReference type="ChEBI" id="CHEBI:30616"/>
    </ligand>
</feature>
<dbReference type="PANTHER" id="PTHR13504:SF38">
    <property type="entry name" value="FIDO DOMAIN-CONTAINING PROTEIN"/>
    <property type="match status" value="1"/>
</dbReference>
<accession>A0A1S2N250</accession>
<gene>
    <name evidence="4" type="ORF">BK826_05510</name>
</gene>
<dbReference type="GO" id="GO:0005524">
    <property type="term" value="F:ATP binding"/>
    <property type="evidence" value="ECO:0007669"/>
    <property type="project" value="UniProtKB-KW"/>
</dbReference>
<proteinExistence type="predicted"/>
<dbReference type="Proteomes" id="UP000179540">
    <property type="component" value="Unassembled WGS sequence"/>
</dbReference>
<keyword evidence="2" id="KW-0547">Nucleotide-binding</keyword>
<dbReference type="InterPro" id="IPR036390">
    <property type="entry name" value="WH_DNA-bd_sf"/>
</dbReference>
<dbReference type="AlphaFoldDB" id="A0A1S2N250"/>
<evidence type="ECO:0000256" key="2">
    <source>
        <dbReference type="PIRSR" id="PIRSR640198-2"/>
    </source>
</evidence>
<feature type="domain" description="Fido" evidence="3">
    <location>
        <begin position="139"/>
        <end position="286"/>
    </location>
</feature>
<dbReference type="RefSeq" id="WP_075514756.1">
    <property type="nucleotide sequence ID" value="NZ_MODZ01000006.1"/>
</dbReference>
<dbReference type="InterPro" id="IPR040198">
    <property type="entry name" value="Fido_containing"/>
</dbReference>
<organism evidence="4 5">
    <name type="scientific">Rothia kristinae</name>
    <dbReference type="NCBI Taxonomy" id="37923"/>
    <lineage>
        <taxon>Bacteria</taxon>
        <taxon>Bacillati</taxon>
        <taxon>Actinomycetota</taxon>
        <taxon>Actinomycetes</taxon>
        <taxon>Micrococcales</taxon>
        <taxon>Micrococcaceae</taxon>
        <taxon>Rothia</taxon>
    </lineage>
</organism>
<dbReference type="EMBL" id="MODZ01000006">
    <property type="protein sequence ID" value="OIJ35823.1"/>
    <property type="molecule type" value="Genomic_DNA"/>
</dbReference>
<keyword evidence="2" id="KW-0067">ATP-binding</keyword>
<evidence type="ECO:0000313" key="4">
    <source>
        <dbReference type="EMBL" id="OIJ35823.1"/>
    </source>
</evidence>
<reference evidence="4 5" key="1">
    <citation type="submission" date="2016-10" db="EMBL/GenBank/DDBJ databases">
        <title>Draft genome sequence of strain LCT isolated from the Shenzhou X spacecraft of China.</title>
        <authorList>
            <person name="Huang B."/>
        </authorList>
    </citation>
    <scope>NUCLEOTIDE SEQUENCE [LARGE SCALE GENOMIC DNA]</scope>
    <source>
        <strain evidence="4 5">LCT-H5</strain>
    </source>
</reference>
<dbReference type="InterPro" id="IPR036597">
    <property type="entry name" value="Fido-like_dom_sf"/>
</dbReference>
<dbReference type="InterPro" id="IPR003812">
    <property type="entry name" value="Fido"/>
</dbReference>
<dbReference type="PANTHER" id="PTHR13504">
    <property type="entry name" value="FIDO DOMAIN-CONTAINING PROTEIN DDB_G0283145"/>
    <property type="match status" value="1"/>
</dbReference>
<dbReference type="Gene3D" id="1.10.3290.10">
    <property type="entry name" value="Fido-like domain"/>
    <property type="match status" value="1"/>
</dbReference>
<protein>
    <submittedName>
        <fullName evidence="4">Cell filamentation protein Fic</fullName>
    </submittedName>
</protein>
<dbReference type="SUPFAM" id="SSF46785">
    <property type="entry name" value="Winged helix' DNA-binding domain"/>
    <property type="match status" value="1"/>
</dbReference>
<dbReference type="OrthoDB" id="9813719at2"/>
<name>A0A1S2N250_9MICC</name>
<feature type="active site" evidence="1">
    <location>
        <position position="223"/>
    </location>
</feature>
<dbReference type="PROSITE" id="PS51459">
    <property type="entry name" value="FIDO"/>
    <property type="match status" value="1"/>
</dbReference>
<dbReference type="SUPFAM" id="SSF140931">
    <property type="entry name" value="Fic-like"/>
    <property type="match status" value="1"/>
</dbReference>
<evidence type="ECO:0000259" key="3">
    <source>
        <dbReference type="PROSITE" id="PS51459"/>
    </source>
</evidence>
<evidence type="ECO:0000256" key="1">
    <source>
        <dbReference type="PIRSR" id="PIRSR640198-1"/>
    </source>
</evidence>
<evidence type="ECO:0000313" key="5">
    <source>
        <dbReference type="Proteomes" id="UP000179540"/>
    </source>
</evidence>